<dbReference type="RefSeq" id="WP_208473439.1">
    <property type="nucleotide sequence ID" value="NZ_JAGFNS010000056.1"/>
</dbReference>
<evidence type="ECO:0000313" key="2">
    <source>
        <dbReference type="Proteomes" id="UP000679690"/>
    </source>
</evidence>
<sequence length="174" mass="18131">MITVLVLVGAAVLARAEIPPATAPNASYMCLIDSSQTEKEQATALALCHREALDEINRKPLPSPAANDSAAASRVWRALLDAICTPGGGDFSCRAPRPATDADVDMVRQVLHDEGFPDAIVRLARPDDPAPPGAIMYAATLPGGACIATYAEIGEGPHHVDISGPLLDGRCLTP</sequence>
<name>A0ABS3V053_9ACTN</name>
<keyword evidence="2" id="KW-1185">Reference proteome</keyword>
<gene>
    <name evidence="1" type="ORF">J5X75_42630</name>
</gene>
<comment type="caution">
    <text evidence="1">The sequence shown here is derived from an EMBL/GenBank/DDBJ whole genome shotgun (WGS) entry which is preliminary data.</text>
</comment>
<evidence type="ECO:0000313" key="1">
    <source>
        <dbReference type="EMBL" id="MBO3744206.1"/>
    </source>
</evidence>
<dbReference type="EMBL" id="JAGFNS010000056">
    <property type="protein sequence ID" value="MBO3744206.1"/>
    <property type="molecule type" value="Genomic_DNA"/>
</dbReference>
<dbReference type="Proteomes" id="UP000679690">
    <property type="component" value="Unassembled WGS sequence"/>
</dbReference>
<reference evidence="1 2" key="1">
    <citation type="submission" date="2021-03" db="EMBL/GenBank/DDBJ databases">
        <title>Actinoplanes flavus sp. nov., a novel actinomycete isolated from Coconut Palm rhizosphere soil.</title>
        <authorList>
            <person name="Luo X."/>
        </authorList>
    </citation>
    <scope>NUCLEOTIDE SEQUENCE [LARGE SCALE GENOMIC DNA]</scope>
    <source>
        <strain evidence="1 2">NEAU-H7</strain>
    </source>
</reference>
<proteinExistence type="predicted"/>
<protein>
    <submittedName>
        <fullName evidence="1">Uncharacterized protein</fullName>
    </submittedName>
</protein>
<organism evidence="1 2">
    <name type="scientific">Actinoplanes flavus</name>
    <dbReference type="NCBI Taxonomy" id="2820290"/>
    <lineage>
        <taxon>Bacteria</taxon>
        <taxon>Bacillati</taxon>
        <taxon>Actinomycetota</taxon>
        <taxon>Actinomycetes</taxon>
        <taxon>Micromonosporales</taxon>
        <taxon>Micromonosporaceae</taxon>
        <taxon>Actinoplanes</taxon>
    </lineage>
</organism>
<accession>A0ABS3V053</accession>